<organism evidence="7 8">
    <name type="scientific">Gracilariopsis chorda</name>
    <dbReference type="NCBI Taxonomy" id="448386"/>
    <lineage>
        <taxon>Eukaryota</taxon>
        <taxon>Rhodophyta</taxon>
        <taxon>Florideophyceae</taxon>
        <taxon>Rhodymeniophycidae</taxon>
        <taxon>Gracilariales</taxon>
        <taxon>Gracilariaceae</taxon>
        <taxon>Gracilariopsis</taxon>
    </lineage>
</organism>
<dbReference type="Proteomes" id="UP000247409">
    <property type="component" value="Unassembled WGS sequence"/>
</dbReference>
<evidence type="ECO:0000256" key="3">
    <source>
        <dbReference type="ARBA" id="ARBA00022679"/>
    </source>
</evidence>
<dbReference type="STRING" id="448386.A0A2V3IG19"/>
<evidence type="ECO:0000313" key="7">
    <source>
        <dbReference type="EMBL" id="PXF41036.1"/>
    </source>
</evidence>
<name>A0A2V3IG19_9FLOR</name>
<dbReference type="InterPro" id="IPR002123">
    <property type="entry name" value="Plipid/glycerol_acylTrfase"/>
</dbReference>
<keyword evidence="2" id="KW-0444">Lipid biosynthesis</keyword>
<dbReference type="SUPFAM" id="SSF69593">
    <property type="entry name" value="Glycerol-3-phosphate (1)-acyltransferase"/>
    <property type="match status" value="1"/>
</dbReference>
<dbReference type="SMART" id="SM00563">
    <property type="entry name" value="PlsC"/>
    <property type="match status" value="1"/>
</dbReference>
<keyword evidence="8" id="KW-1185">Reference proteome</keyword>
<evidence type="ECO:0000259" key="6">
    <source>
        <dbReference type="SMART" id="SM00563"/>
    </source>
</evidence>
<evidence type="ECO:0000256" key="4">
    <source>
        <dbReference type="ARBA" id="ARBA00023098"/>
    </source>
</evidence>
<evidence type="ECO:0000256" key="1">
    <source>
        <dbReference type="ARBA" id="ARBA00005189"/>
    </source>
</evidence>
<keyword evidence="3 7" id="KW-0808">Transferase</keyword>
<dbReference type="OrthoDB" id="417078at2759"/>
<comment type="pathway">
    <text evidence="1">Lipid metabolism.</text>
</comment>
<comment type="caution">
    <text evidence="7">The sequence shown here is derived from an EMBL/GenBank/DDBJ whole genome shotgun (WGS) entry which is preliminary data.</text>
</comment>
<keyword evidence="4" id="KW-0443">Lipid metabolism</keyword>
<dbReference type="GO" id="GO:0003841">
    <property type="term" value="F:1-acylglycerol-3-phosphate O-acyltransferase activity"/>
    <property type="evidence" value="ECO:0007669"/>
    <property type="project" value="TreeGrafter"/>
</dbReference>
<dbReference type="PANTHER" id="PTHR10434:SF64">
    <property type="entry name" value="1-ACYL-SN-GLYCEROL-3-PHOSPHATE ACYLTRANSFERASE-RELATED"/>
    <property type="match status" value="1"/>
</dbReference>
<dbReference type="GO" id="GO:0006654">
    <property type="term" value="P:phosphatidic acid biosynthetic process"/>
    <property type="evidence" value="ECO:0007669"/>
    <property type="project" value="TreeGrafter"/>
</dbReference>
<accession>A0A2V3IG19</accession>
<dbReference type="PANTHER" id="PTHR10434">
    <property type="entry name" value="1-ACYL-SN-GLYCEROL-3-PHOSPHATE ACYLTRANSFERASE"/>
    <property type="match status" value="1"/>
</dbReference>
<keyword evidence="5 7" id="KW-0012">Acyltransferase</keyword>
<proteinExistence type="predicted"/>
<reference evidence="7 8" key="1">
    <citation type="journal article" date="2018" name="Mol. Biol. Evol.">
        <title>Analysis of the draft genome of the red seaweed Gracilariopsis chorda provides insights into genome size evolution in Rhodophyta.</title>
        <authorList>
            <person name="Lee J."/>
            <person name="Yang E.C."/>
            <person name="Graf L."/>
            <person name="Yang J.H."/>
            <person name="Qiu H."/>
            <person name="Zel Zion U."/>
            <person name="Chan C.X."/>
            <person name="Stephens T.G."/>
            <person name="Weber A.P.M."/>
            <person name="Boo G.H."/>
            <person name="Boo S.M."/>
            <person name="Kim K.M."/>
            <person name="Shin Y."/>
            <person name="Jung M."/>
            <person name="Lee S.J."/>
            <person name="Yim H.S."/>
            <person name="Lee J.H."/>
            <person name="Bhattacharya D."/>
            <person name="Yoon H.S."/>
        </authorList>
    </citation>
    <scope>NUCLEOTIDE SEQUENCE [LARGE SCALE GENOMIC DNA]</scope>
    <source>
        <strain evidence="7 8">SKKU-2015</strain>
        <tissue evidence="7">Whole body</tissue>
    </source>
</reference>
<dbReference type="EMBL" id="NBIV01000241">
    <property type="protein sequence ID" value="PXF41036.1"/>
    <property type="molecule type" value="Genomic_DNA"/>
</dbReference>
<dbReference type="Pfam" id="PF01553">
    <property type="entry name" value="Acyltransferase"/>
    <property type="match status" value="1"/>
</dbReference>
<dbReference type="CDD" id="cd07989">
    <property type="entry name" value="LPLAT_AGPAT-like"/>
    <property type="match status" value="1"/>
</dbReference>
<feature type="domain" description="Phospholipid/glycerol acyltransferase" evidence="6">
    <location>
        <begin position="21"/>
        <end position="133"/>
    </location>
</feature>
<evidence type="ECO:0000256" key="2">
    <source>
        <dbReference type="ARBA" id="ARBA00022516"/>
    </source>
</evidence>
<evidence type="ECO:0000256" key="5">
    <source>
        <dbReference type="ARBA" id="ARBA00023315"/>
    </source>
</evidence>
<gene>
    <name evidence="7" type="ORF">BWQ96_09251</name>
</gene>
<evidence type="ECO:0000313" key="8">
    <source>
        <dbReference type="Proteomes" id="UP000247409"/>
    </source>
</evidence>
<protein>
    <submittedName>
        <fullName evidence="7">1-acyl-sn-glycerol-3-phosphate acyltransferase</fullName>
    </submittedName>
</protein>
<dbReference type="AlphaFoldDB" id="A0A2V3IG19"/>
<sequence length="187" mass="20325">MRTAFIPVAVKAAERSATNPALIISNLQSPLDTFLLSFVRRPFLLLVPERAKSAPVIGWMLRLAGVIFVPADRRGQMKALVASVDALKNGKSVAMFPEGVPKTDGVIRPFPSAVFSAARKAQVPVVPVTINGSYQLFDGGVMPKRRPSTSILITVHEEIKADPDDSKTALTTREIIRNVLPRELQGE</sequence>